<evidence type="ECO:0000313" key="1">
    <source>
        <dbReference type="EMBL" id="KAI6089950.1"/>
    </source>
</evidence>
<sequence length="619" mass="65620">MGTSSPPTASDPTTNSPSDLSYSSGASRNSTRNTSPDPIVAVSSSHQASPLLDFNLNIDIEHTPNTLLERHPKMDRNPFQSVNERRNKLATDRNSVHQIQPLQQAFQPPMLRPSVQPLHIPSRSVTSSNWRTAEEGSRSNDTMSMPFDASIGHHTQPGSSIRQPAYLVPMMDQYHHHANAAYLAPSTFPEMQLDTSYAYCYDRGNGQYTRLVPVDMLPPLKDIPAFQPNCSGMVVLPQPRAMPPEGRSSNAEPVVLKSPLDTPSSPSDNIQSRIDTIVASTPPTPTHLQSPMSPVGVVGLGPGSTATSAPGGHHHPHPHHHSHHPHQHGGGHGGRGDGGGGGGGGHGNSNGGQQPQRRPKIYCDKWVHEGVCAFTQQGCKYKHEMPFDKVTQHQLGLFHGFPAWWKKHQADLSRQRDGGGPEGADEPVRLSSDRFLGRGGGPGPGSGPSATPTPSGAPPVGGTGNADAADIGPGPAGQGLPSWRRNGGGESQRSSMVVGRGISVRNMRTPIGALPHSLPIFYFSQPNAPANRFSLPTAVSYGSPFGPIAPPVRTPTTPGAHSGNMGDAAYSGSSQSQQASENGNSVRPGAGIHTDNPYESLSMENGNGNYEVKPEVEHA</sequence>
<proteinExistence type="predicted"/>
<gene>
    <name evidence="1" type="ORF">F4821DRAFT_275573</name>
</gene>
<dbReference type="EMBL" id="MU394293">
    <property type="protein sequence ID" value="KAI6089950.1"/>
    <property type="molecule type" value="Genomic_DNA"/>
</dbReference>
<accession>A0ACC0DC18</accession>
<dbReference type="Proteomes" id="UP001497680">
    <property type="component" value="Unassembled WGS sequence"/>
</dbReference>
<protein>
    <submittedName>
        <fullName evidence="1">Uncharacterized protein</fullName>
    </submittedName>
</protein>
<comment type="caution">
    <text evidence="1">The sequence shown here is derived from an EMBL/GenBank/DDBJ whole genome shotgun (WGS) entry which is preliminary data.</text>
</comment>
<evidence type="ECO:0000313" key="2">
    <source>
        <dbReference type="Proteomes" id="UP001497680"/>
    </source>
</evidence>
<organism evidence="1 2">
    <name type="scientific">Hypoxylon rubiginosum</name>
    <dbReference type="NCBI Taxonomy" id="110542"/>
    <lineage>
        <taxon>Eukaryota</taxon>
        <taxon>Fungi</taxon>
        <taxon>Dikarya</taxon>
        <taxon>Ascomycota</taxon>
        <taxon>Pezizomycotina</taxon>
        <taxon>Sordariomycetes</taxon>
        <taxon>Xylariomycetidae</taxon>
        <taxon>Xylariales</taxon>
        <taxon>Hypoxylaceae</taxon>
        <taxon>Hypoxylon</taxon>
    </lineage>
</organism>
<reference evidence="1 2" key="1">
    <citation type="journal article" date="2022" name="New Phytol.">
        <title>Ecological generalism drives hyperdiversity of secondary metabolite gene clusters in xylarialean endophytes.</title>
        <authorList>
            <person name="Franco M.E.E."/>
            <person name="Wisecaver J.H."/>
            <person name="Arnold A.E."/>
            <person name="Ju Y.M."/>
            <person name="Slot J.C."/>
            <person name="Ahrendt S."/>
            <person name="Moore L.P."/>
            <person name="Eastman K.E."/>
            <person name="Scott K."/>
            <person name="Konkel Z."/>
            <person name="Mondo S.J."/>
            <person name="Kuo A."/>
            <person name="Hayes R.D."/>
            <person name="Haridas S."/>
            <person name="Andreopoulos B."/>
            <person name="Riley R."/>
            <person name="LaButti K."/>
            <person name="Pangilinan J."/>
            <person name="Lipzen A."/>
            <person name="Amirebrahimi M."/>
            <person name="Yan J."/>
            <person name="Adam C."/>
            <person name="Keymanesh K."/>
            <person name="Ng V."/>
            <person name="Louie K."/>
            <person name="Northen T."/>
            <person name="Drula E."/>
            <person name="Henrissat B."/>
            <person name="Hsieh H.M."/>
            <person name="Youens-Clark K."/>
            <person name="Lutzoni F."/>
            <person name="Miadlikowska J."/>
            <person name="Eastwood D.C."/>
            <person name="Hamelin R.C."/>
            <person name="Grigoriev I.V."/>
            <person name="U'Ren J.M."/>
        </authorList>
    </citation>
    <scope>NUCLEOTIDE SEQUENCE [LARGE SCALE GENOMIC DNA]</scope>
    <source>
        <strain evidence="1 2">ER1909</strain>
    </source>
</reference>
<keyword evidence="2" id="KW-1185">Reference proteome</keyword>
<name>A0ACC0DC18_9PEZI</name>